<evidence type="ECO:0000313" key="3">
    <source>
        <dbReference type="Proteomes" id="UP000326287"/>
    </source>
</evidence>
<dbReference type="KEGG" id="halc:EY643_06355"/>
<protein>
    <submittedName>
        <fullName evidence="2">(Fe-S)-binding protein</fullName>
    </submittedName>
</protein>
<dbReference type="Pfam" id="PF02754">
    <property type="entry name" value="CCG"/>
    <property type="match status" value="2"/>
</dbReference>
<evidence type="ECO:0000313" key="2">
    <source>
        <dbReference type="EMBL" id="QFU75303.1"/>
    </source>
</evidence>
<feature type="domain" description="Cysteine-rich" evidence="1">
    <location>
        <begin position="9"/>
        <end position="89"/>
    </location>
</feature>
<gene>
    <name evidence="2" type="ORF">EY643_06355</name>
</gene>
<dbReference type="InterPro" id="IPR004017">
    <property type="entry name" value="Cys_rich_dom"/>
</dbReference>
<dbReference type="Proteomes" id="UP000326287">
    <property type="component" value="Chromosome"/>
</dbReference>
<dbReference type="PANTHER" id="PTHR30296:SF0">
    <property type="entry name" value="LACTATE UTILIZATION PROTEIN A"/>
    <property type="match status" value="1"/>
</dbReference>
<dbReference type="OrthoDB" id="9770306at2"/>
<evidence type="ECO:0000259" key="1">
    <source>
        <dbReference type="Pfam" id="PF02754"/>
    </source>
</evidence>
<feature type="domain" description="Cysteine-rich" evidence="1">
    <location>
        <begin position="139"/>
        <end position="222"/>
    </location>
</feature>
<name>A0A5P9NHK1_9GAMM</name>
<dbReference type="EMBL" id="CP036422">
    <property type="protein sequence ID" value="QFU75303.1"/>
    <property type="molecule type" value="Genomic_DNA"/>
</dbReference>
<accession>A0A5P9NHK1</accession>
<dbReference type="GO" id="GO:0016491">
    <property type="term" value="F:oxidoreductase activity"/>
    <property type="evidence" value="ECO:0007669"/>
    <property type="project" value="UniProtKB-ARBA"/>
</dbReference>
<sequence>MNHSTAPQVSLFVTCLADLMRPSVAFATIRLLEHAGCEVSVPVEQTCCGQPGYNSGEYESTIPVAKRTIELFEHAEYVVAPSGSCAGMIVHHYPKLLTGEWRERALALAEKTWELTSFLTDVVKLDTPPAHPTQLPPLTYHDSCAGLRELGIKEQPRQLLKSLCGVDVTEMQQSDVCCGFGGTFCAKMPDISAKMADDKLRNASATNAAILTGGDLGCLLNIAGRARREGLDIEVRHVAEILSGDLYGPAIGEREG</sequence>
<proteinExistence type="predicted"/>
<dbReference type="GO" id="GO:0005829">
    <property type="term" value="C:cytosol"/>
    <property type="evidence" value="ECO:0007669"/>
    <property type="project" value="TreeGrafter"/>
</dbReference>
<dbReference type="AlphaFoldDB" id="A0A5P9NHK1"/>
<dbReference type="PANTHER" id="PTHR30296">
    <property type="entry name" value="UNCHARACTERIZED PROTEIN YKGE"/>
    <property type="match status" value="1"/>
</dbReference>
<keyword evidence="3" id="KW-1185">Reference proteome</keyword>
<dbReference type="RefSeq" id="WP_152661409.1">
    <property type="nucleotide sequence ID" value="NZ_CP036422.1"/>
</dbReference>
<reference evidence="2 3" key="1">
    <citation type="submission" date="2019-02" db="EMBL/GenBank/DDBJ databases">
        <authorList>
            <person name="Li S.-H."/>
        </authorList>
    </citation>
    <scope>NUCLEOTIDE SEQUENCE [LARGE SCALE GENOMIC DNA]</scope>
    <source>
        <strain evidence="2 3">IMCC14385</strain>
    </source>
</reference>
<organism evidence="2 3">
    <name type="scientific">Halioglobus maricola</name>
    <dbReference type="NCBI Taxonomy" id="2601894"/>
    <lineage>
        <taxon>Bacteria</taxon>
        <taxon>Pseudomonadati</taxon>
        <taxon>Pseudomonadota</taxon>
        <taxon>Gammaproteobacteria</taxon>
        <taxon>Cellvibrionales</taxon>
        <taxon>Halieaceae</taxon>
        <taxon>Halioglobus</taxon>
    </lineage>
</organism>